<dbReference type="InterPro" id="IPR011050">
    <property type="entry name" value="Pectin_lyase_fold/virulence"/>
</dbReference>
<dbReference type="SMART" id="SM00710">
    <property type="entry name" value="PbH1"/>
    <property type="match status" value="7"/>
</dbReference>
<dbReference type="InterPro" id="IPR006626">
    <property type="entry name" value="PbH1"/>
</dbReference>
<accession>A0ABS0IA41</accession>
<gene>
    <name evidence="5" type="ORF">I2H31_22295</name>
</gene>
<evidence type="ECO:0000256" key="1">
    <source>
        <dbReference type="SAM" id="MobiDB-lite"/>
    </source>
</evidence>
<evidence type="ECO:0000313" key="5">
    <source>
        <dbReference type="EMBL" id="MBF9223848.1"/>
    </source>
</evidence>
<evidence type="ECO:0000313" key="6">
    <source>
        <dbReference type="Proteomes" id="UP000618931"/>
    </source>
</evidence>
<comment type="caution">
    <text evidence="5">The sequence shown here is derived from an EMBL/GenBank/DDBJ whole genome shotgun (WGS) entry which is preliminary data.</text>
</comment>
<dbReference type="Pfam" id="PF18962">
    <property type="entry name" value="Por_Secre_tail"/>
    <property type="match status" value="1"/>
</dbReference>
<keyword evidence="2" id="KW-0732">Signal</keyword>
<reference evidence="5 6" key="1">
    <citation type="submission" date="2020-11" db="EMBL/GenBank/DDBJ databases">
        <authorList>
            <person name="Kim M.K."/>
        </authorList>
    </citation>
    <scope>NUCLEOTIDE SEQUENCE [LARGE SCALE GENOMIC DNA]</scope>
    <source>
        <strain evidence="5 6">BT662</strain>
    </source>
</reference>
<protein>
    <submittedName>
        <fullName evidence="5">T9SS type A sorting domain-containing protein</fullName>
    </submittedName>
</protein>
<keyword evidence="6" id="KW-1185">Reference proteome</keyword>
<dbReference type="InterPro" id="IPR026444">
    <property type="entry name" value="Secre_tail"/>
</dbReference>
<dbReference type="InterPro" id="IPR001434">
    <property type="entry name" value="OmcB-like_DUF11"/>
</dbReference>
<evidence type="ECO:0000259" key="3">
    <source>
        <dbReference type="Pfam" id="PF01345"/>
    </source>
</evidence>
<dbReference type="SUPFAM" id="SSF51126">
    <property type="entry name" value="Pectin lyase-like"/>
    <property type="match status" value="1"/>
</dbReference>
<proteinExistence type="predicted"/>
<feature type="signal peptide" evidence="2">
    <location>
        <begin position="1"/>
        <end position="25"/>
    </location>
</feature>
<organism evidence="5 6">
    <name type="scientific">Hymenobacter ruricola</name>
    <dbReference type="NCBI Taxonomy" id="2791023"/>
    <lineage>
        <taxon>Bacteria</taxon>
        <taxon>Pseudomonadati</taxon>
        <taxon>Bacteroidota</taxon>
        <taxon>Cytophagia</taxon>
        <taxon>Cytophagales</taxon>
        <taxon>Hymenobacteraceae</taxon>
        <taxon>Hymenobacter</taxon>
    </lineage>
</organism>
<name>A0ABS0IA41_9BACT</name>
<feature type="domain" description="Secretion system C-terminal sorting" evidence="4">
    <location>
        <begin position="2449"/>
        <end position="2519"/>
    </location>
</feature>
<dbReference type="Pfam" id="PF01345">
    <property type="entry name" value="DUF11"/>
    <property type="match status" value="3"/>
</dbReference>
<feature type="chain" id="PRO_5047210554" evidence="2">
    <location>
        <begin position="26"/>
        <end position="2522"/>
    </location>
</feature>
<feature type="domain" description="DUF11" evidence="3">
    <location>
        <begin position="1151"/>
        <end position="1271"/>
    </location>
</feature>
<feature type="domain" description="DUF11" evidence="3">
    <location>
        <begin position="1850"/>
        <end position="1960"/>
    </location>
</feature>
<dbReference type="NCBIfam" id="TIGR04183">
    <property type="entry name" value="Por_Secre_tail"/>
    <property type="match status" value="1"/>
</dbReference>
<dbReference type="EMBL" id="JADQDM010000019">
    <property type="protein sequence ID" value="MBF9223848.1"/>
    <property type="molecule type" value="Genomic_DNA"/>
</dbReference>
<evidence type="ECO:0000256" key="2">
    <source>
        <dbReference type="SAM" id="SignalP"/>
    </source>
</evidence>
<feature type="domain" description="DUF11" evidence="3">
    <location>
        <begin position="1976"/>
        <end position="2078"/>
    </location>
</feature>
<evidence type="ECO:0000259" key="4">
    <source>
        <dbReference type="Pfam" id="PF18962"/>
    </source>
</evidence>
<sequence>MKRTLSILSVWLLALLAFLPDEARAQGAAFSCDGVFFQIRQVGTTSRLFRVDRSTATYNTVAVNIMAGGTSNDLGVLLNGLAYNPQNGYMYALTTNGTNNTPPTSVSMYQIGQGGIVNLGTVTGLVNNIQVASGVIDRNGNYYVSSQNSAANGTDDYNIYRFNLNAAGAAARAATALRMRNAANTANADLTFYDLALNPVDNKLYGVFTDGTLWSIDPTSVANRALVTTISNVSTNNDPVGTASFDVAGNLFVYTNGNVNNANSGSFYEVDLATGTYNLISNIDPASVSDGASCINPSQRIDVVKELVSIVRQSATQYDIKFNVRVKNTATSTATNVQVTDFLRSGTAAAAASTAFPNATSVVLRPGSTVTNYPATGSTVAPTLAFNANFTGQTTNADLLTGGRSLTAGQSALISFTVRVTFPAAPTTVNYNTAYASSISGTAADQGHILLPNGTIIPPGNLLAEDKSTDGSALPETPNEDAPSPTPIAFTPGIIGNVFEDIDYGGGLGRSQLNSTGQGVVARVELYNAQNNQYIYATNANAAGTYSFVNGQNGLPAGTITSNTQYKVRVVNNTVVSGRTGGIAGLYPVQTFVSDGVTEFTNRVGGAAPGETDYGSRTTNLPNSNASAVNEIQSIVTVTTPASGPLLGVDFGFSFDVIVNNNDSGQGSLRQFITNSNALGDEAGITQKYTATGGATTALPTGRENAVFMLPNGSAVAGQAAGLPTDFAGTTSTITLASALPAITGPLTVIDGNTQANSTGNNTPVVTTAGSESTGPEIVLNLNGFTGLAFSGANEALRNLTITGSQAASSGVLVNGTATGLTIASNTIYNNGVNVTLLNGASGTTISSNVIRNSTRANGGGIVAQSGTSTNTFSQNIFGGNNGLAIDLTNGTTTSGDGVTLNDNGDADTGANGLLNFPVITSATISGTNLIVAGYARGSSSIELYKAAVDPTGFGEGQTYLTTVTEGVADIDTRSGLSYSGLINGLNQGSDNSASGFIISIPLSSLPGGTLSAGTVLTSTATLSNATSEFSGNVKVNLAPVANNVTNDALPTNSPATVLSPNLSATADGAGNDIILYQVYAPATGGTLVFNGTTVPATGLNINANQLNLLTFQPTSGFTGNATFNYLAFDLNGVSSNTATYTIPVTAVANVATTISGAAPNAGGTLNLTATFRNLGPNDATGVTRFVQLPAGLTTAGATVTSTAGATYNNVTGLIAYTTPVATLASGSTAQDVTVTIANLPASYANFTAVSRIATTSDENGATANNVSSLSLAVTPQSDLTTSLTGQTVVSYKNLATFIVTTRNNGISPAGAAVQTVQLPTNLSGVFATNGGTYNSSNGRVTFPAVPLTIGQVVTNSISFSAPDVGFSPSALVTLTSATDTNPGNNTAYLNGAASATSVGIGTPSGTGTNLYTTVTGPSQVAAGGPATYTVTQGNRGPLAAANVQSQVMLPTGQTTLTMTLDGNGGTLNGTTITYPSGATYSQTTGVLLLPNIPSQSIAATTSYSIVLEAPKSGTSFAVSTNVVSTSYDLVPADNVATVETEIQPVTDVAISIFNTRVQGGVAATNNETAGQTVTYGVQTVNNSTTTAQDVRQVVNLSTGFDPATLQVNGLTGTVGATTVTFASGAVYTIATGALTLPAITSLVGNGTAFTSVSYVVQGSGPVRAAAQVSTTTTESSLTNNASQFNAPNGNGVTLAVDATVAIAGPAQAVVGNPVLYTVTTANNGPSTTGTTATSLVLPANLAPATLLLNNAAGIYDNVNTVVFTNGSTYTRSTGALTAPTVSPNLTRDGEPGTSFTVQFITPDVTLLRVTAAVTSSATDVNSANNTAQVITPLFTSDLTALDLVTGLTGPATPVAGSTGRFTVTTTNGTVQAATNVMQTVSLPSGLLNNGGSVVVSGNGSYNNLTGVVTIPATPSLATSGVITNTIDVTLPGTAFTATATTALNNPDTDPTNNTKTVAVTPANRADVTTAISGPASAMAGAQVSYAVVTTNNGPSAAGGTTQTLTLPAGVTSYSINGGAAISGSGTVTIRTASTLNSGVSETVVVSFTAPSANFTVRADVATSTTEPAVNASNTASVPTSVINQRPVAYDVVNTSLAPEGNTADRQPISPFVVTDAESAVINSFQLVSIPNAGTQGTLYYNNGGTFTAITATNFSTLNLTLTQMQSLSFDPLASYVGSVAFTYTGTDPQGGVSNVATYTLAVGQDVNSVYTRTATKGGNANKYAVGDVLAFGIDINGAQYNTAGLIYDTNTGKAPATGTGAVSNGIMSASISASDVTLLGTYGIEFVTTTGQFKVLDPTKLPRLGITLPAITVTTIDTKGGTNTNTVTITTGAVPLPVELKEFTATAVKNLDAALTWATASEKNNDHFNVERSLNGTDFVKIAQVKGQGSTSAATSYALTDAGIGNKVSGLVYYRLQQVDADGTATYSPVRTVAFTKGAVEPAISLAPNPAAGSTQLDLTALPAGTYQVSVLDATGRVVLSAAHTAGMAHALDLNTIASGTYVVLVRGQNGTNLTKRLIKE</sequence>
<dbReference type="Proteomes" id="UP000618931">
    <property type="component" value="Unassembled WGS sequence"/>
</dbReference>
<dbReference type="SUPFAM" id="SSF75011">
    <property type="entry name" value="3-carboxy-cis,cis-mucoante lactonizing enzyme"/>
    <property type="match status" value="1"/>
</dbReference>
<feature type="region of interest" description="Disordered" evidence="1">
    <location>
        <begin position="464"/>
        <end position="486"/>
    </location>
</feature>